<evidence type="ECO:0000256" key="2">
    <source>
        <dbReference type="ARBA" id="ARBA00005417"/>
    </source>
</evidence>
<dbReference type="NCBIfam" id="TIGR01727">
    <property type="entry name" value="oligo_HPY"/>
    <property type="match status" value="1"/>
</dbReference>
<dbReference type="GeneID" id="87611605"/>
<keyword evidence="3" id="KW-0813">Transport</keyword>
<comment type="similarity">
    <text evidence="2">Belongs to the ABC transporter superfamily.</text>
</comment>
<dbReference type="SMART" id="SM00382">
    <property type="entry name" value="AAA"/>
    <property type="match status" value="1"/>
</dbReference>
<dbReference type="PANTHER" id="PTHR43297:SF2">
    <property type="entry name" value="DIPEPTIDE TRANSPORT ATP-BINDING PROTEIN DPPD"/>
    <property type="match status" value="1"/>
</dbReference>
<evidence type="ECO:0000256" key="3">
    <source>
        <dbReference type="ARBA" id="ARBA00022448"/>
    </source>
</evidence>
<dbReference type="GO" id="GO:0005524">
    <property type="term" value="F:ATP binding"/>
    <property type="evidence" value="ECO:0007669"/>
    <property type="project" value="UniProtKB-KW"/>
</dbReference>
<dbReference type="InterPro" id="IPR003439">
    <property type="entry name" value="ABC_transporter-like_ATP-bd"/>
</dbReference>
<dbReference type="GO" id="GO:0015833">
    <property type="term" value="P:peptide transport"/>
    <property type="evidence" value="ECO:0007669"/>
    <property type="project" value="InterPro"/>
</dbReference>
<dbReference type="SUPFAM" id="SSF52540">
    <property type="entry name" value="P-loop containing nucleoside triphosphate hydrolases"/>
    <property type="match status" value="1"/>
</dbReference>
<keyword evidence="5" id="KW-0547">Nucleotide-binding</keyword>
<dbReference type="AlphaFoldDB" id="A0A4Y3PHZ7"/>
<dbReference type="Gene3D" id="3.40.50.300">
    <property type="entry name" value="P-loop containing nucleotide triphosphate hydrolases"/>
    <property type="match status" value="1"/>
</dbReference>
<feature type="domain" description="ABC transporter" evidence="8">
    <location>
        <begin position="8"/>
        <end position="258"/>
    </location>
</feature>
<dbReference type="PANTHER" id="PTHR43297">
    <property type="entry name" value="OLIGOPEPTIDE TRANSPORT ATP-BINDING PROTEIN APPD"/>
    <property type="match status" value="1"/>
</dbReference>
<dbReference type="InterPro" id="IPR050388">
    <property type="entry name" value="ABC_Ni/Peptide_Import"/>
</dbReference>
<dbReference type="GO" id="GO:0005886">
    <property type="term" value="C:plasma membrane"/>
    <property type="evidence" value="ECO:0007669"/>
    <property type="project" value="UniProtKB-SubCell"/>
</dbReference>
<evidence type="ECO:0000313" key="10">
    <source>
        <dbReference type="Proteomes" id="UP000316882"/>
    </source>
</evidence>
<comment type="subcellular location">
    <subcellularLocation>
        <location evidence="1">Cell membrane</location>
        <topology evidence="1">Peripheral membrane protein</topology>
    </subcellularLocation>
</comment>
<dbReference type="EMBL" id="BJMH01000019">
    <property type="protein sequence ID" value="GEB34120.1"/>
    <property type="molecule type" value="Genomic_DNA"/>
</dbReference>
<evidence type="ECO:0000256" key="5">
    <source>
        <dbReference type="ARBA" id="ARBA00022741"/>
    </source>
</evidence>
<dbReference type="PROSITE" id="PS50893">
    <property type="entry name" value="ABC_TRANSPORTER_2"/>
    <property type="match status" value="1"/>
</dbReference>
<comment type="caution">
    <text evidence="9">The sequence shown here is derived from an EMBL/GenBank/DDBJ whole genome shotgun (WGS) entry which is preliminary data.</text>
</comment>
<dbReference type="InterPro" id="IPR003593">
    <property type="entry name" value="AAA+_ATPase"/>
</dbReference>
<evidence type="ECO:0000256" key="4">
    <source>
        <dbReference type="ARBA" id="ARBA00022475"/>
    </source>
</evidence>
<protein>
    <submittedName>
        <fullName evidence="9">ABC transporter ATP-binding protein</fullName>
    </submittedName>
</protein>
<dbReference type="RefSeq" id="WP_167470306.1">
    <property type="nucleotide sequence ID" value="NZ_BJMH01000019.1"/>
</dbReference>
<name>A0A4Y3PHZ7_BREPA</name>
<evidence type="ECO:0000256" key="6">
    <source>
        <dbReference type="ARBA" id="ARBA00022840"/>
    </source>
</evidence>
<organism evidence="9 10">
    <name type="scientific">Brevibacillus parabrevis</name>
    <dbReference type="NCBI Taxonomy" id="54914"/>
    <lineage>
        <taxon>Bacteria</taxon>
        <taxon>Bacillati</taxon>
        <taxon>Bacillota</taxon>
        <taxon>Bacilli</taxon>
        <taxon>Bacillales</taxon>
        <taxon>Paenibacillaceae</taxon>
        <taxon>Brevibacillus</taxon>
    </lineage>
</organism>
<dbReference type="InterPro" id="IPR027417">
    <property type="entry name" value="P-loop_NTPase"/>
</dbReference>
<sequence length="335" mass="36919">MAKSDVLLSVQDLAVYFYSSGVVKAVNGVSFDLKQGETIGIVGESGSGKSVTSTAILGLIPSPPGKIERGSILFEGKDLTKLSQAQMRKIRGNEISMIFQDPMTSLNPVFTVGNQIIEVIRLHQQLDKKAARQRAIEMLKLVGIPEPEKRLEQYPHEFSGGMRQRVMIAIALACNPKLLIADEPTTALDVTVQAQILDLMKKLQDDLQTSIIMITHDLGVVWESCQKVLVMYAGNTVEYATVEELYEKPLHPYTWGLLDSQIKSDTTGKLPSIPGNPPDLREDIAGCYFAPRCPYAKDKCFSEKPPLVEVAPNHLVACHFQTSDHRLERKGGSQA</sequence>
<dbReference type="CDD" id="cd03257">
    <property type="entry name" value="ABC_NikE_OppD_transporters"/>
    <property type="match status" value="1"/>
</dbReference>
<proteinExistence type="inferred from homology"/>
<keyword evidence="10" id="KW-1185">Reference proteome</keyword>
<accession>A0A4Y3PHZ7</accession>
<dbReference type="Proteomes" id="UP000316882">
    <property type="component" value="Unassembled WGS sequence"/>
</dbReference>
<dbReference type="Pfam" id="PF08352">
    <property type="entry name" value="oligo_HPY"/>
    <property type="match status" value="1"/>
</dbReference>
<keyword evidence="6 9" id="KW-0067">ATP-binding</keyword>
<dbReference type="Pfam" id="PF00005">
    <property type="entry name" value="ABC_tran"/>
    <property type="match status" value="1"/>
</dbReference>
<evidence type="ECO:0000259" key="8">
    <source>
        <dbReference type="PROSITE" id="PS50893"/>
    </source>
</evidence>
<dbReference type="FunFam" id="3.40.50.300:FF:000016">
    <property type="entry name" value="Oligopeptide ABC transporter ATP-binding component"/>
    <property type="match status" value="1"/>
</dbReference>
<dbReference type="InterPro" id="IPR017871">
    <property type="entry name" value="ABC_transporter-like_CS"/>
</dbReference>
<dbReference type="InterPro" id="IPR013563">
    <property type="entry name" value="Oligopep_ABC_C"/>
</dbReference>
<dbReference type="GO" id="GO:0016887">
    <property type="term" value="F:ATP hydrolysis activity"/>
    <property type="evidence" value="ECO:0007669"/>
    <property type="project" value="InterPro"/>
</dbReference>
<dbReference type="PROSITE" id="PS00211">
    <property type="entry name" value="ABC_TRANSPORTER_1"/>
    <property type="match status" value="1"/>
</dbReference>
<evidence type="ECO:0000256" key="1">
    <source>
        <dbReference type="ARBA" id="ARBA00004202"/>
    </source>
</evidence>
<gene>
    <name evidence="9" type="ORF">BPA01_37000</name>
</gene>
<evidence type="ECO:0000313" key="9">
    <source>
        <dbReference type="EMBL" id="GEB34120.1"/>
    </source>
</evidence>
<keyword evidence="4" id="KW-1003">Cell membrane</keyword>
<reference evidence="9 10" key="1">
    <citation type="submission" date="2019-06" db="EMBL/GenBank/DDBJ databases">
        <title>Whole genome shotgun sequence of Brevibacillus parabrevis NBRC 12334.</title>
        <authorList>
            <person name="Hosoyama A."/>
            <person name="Uohara A."/>
            <person name="Ohji S."/>
            <person name="Ichikawa N."/>
        </authorList>
    </citation>
    <scope>NUCLEOTIDE SEQUENCE [LARGE SCALE GENOMIC DNA]</scope>
    <source>
        <strain evidence="9 10">NBRC 12334</strain>
    </source>
</reference>
<keyword evidence="7" id="KW-0472">Membrane</keyword>
<evidence type="ECO:0000256" key="7">
    <source>
        <dbReference type="ARBA" id="ARBA00023136"/>
    </source>
</evidence>